<sequence length="662" mass="69993">MASSATGNMIPVEAALEMVLNASQRLPPITVPIHDALGKILAEDVKASDPLPPYPASIKDGYAVVASDGPGDYPVITESRAGNDAVGVTVTSGTVAYVTTGGPIPDGADAVVQVEDTQLIENASAESKIVRILKQTSSGVDIRPVGCDIAIGDLVLKSGKRLGAAEIGLLATIGVLMVKIYPTPSVALFSTGDELVEPTAECLTHGQIRDSNRAMILAAASQQQCKVHDLGIVHDNEQDIERVLENAISSGVDIIITSGGVSMGDRDFVKPLLGKKGKIYFDKVCMKPGKPLTFAEILPGSTSNRQSDKVLAFGLPGNPVSCLVCFNLFVVPAIRRLSGWANPHLPRVHATLKQSVKTDPVRLEFHGAIMSWELDNGKGIPGFVAESTGHQRSSRLLSMKSANALLELSPSGKLIPAGTSVPAIVISDIMGISGSSSFHSVELKDNRQGIISENVSEALDSAYRVAILTVSDTVALGKGPDRSGPRAISVVNSLSEKLGGGRVVATAVVPDEVEDIRNIIQRWSDVEKMDLILTLGGTGFTPRDVTPEATKVLIEKETPGLLHVMMQESLKVTPFAMLSRSAAGIRGTTLIINMPGNPNAVAECMEALIPALKHALRQVKGDKREKHSRHVPHAQAAPIDTWETSFQRASNSAKEPGCPCSH</sequence>
<evidence type="ECO:0000313" key="1">
    <source>
        <dbReference type="EMBL" id="KAI5667091.1"/>
    </source>
</evidence>
<dbReference type="EMBL" id="CM044704">
    <property type="protein sequence ID" value="KAI5667091.1"/>
    <property type="molecule type" value="Genomic_DNA"/>
</dbReference>
<accession>A0ACC0B377</accession>
<name>A0ACC0B377_CATRO</name>
<evidence type="ECO:0000313" key="2">
    <source>
        <dbReference type="Proteomes" id="UP001060085"/>
    </source>
</evidence>
<dbReference type="Proteomes" id="UP001060085">
    <property type="component" value="Linkage Group LG04"/>
</dbReference>
<gene>
    <name evidence="1" type="ORF">M9H77_16944</name>
</gene>
<reference evidence="2" key="1">
    <citation type="journal article" date="2023" name="Nat. Plants">
        <title>Single-cell RNA sequencing provides a high-resolution roadmap for understanding the multicellular compartmentation of specialized metabolism.</title>
        <authorList>
            <person name="Sun S."/>
            <person name="Shen X."/>
            <person name="Li Y."/>
            <person name="Li Y."/>
            <person name="Wang S."/>
            <person name="Li R."/>
            <person name="Zhang H."/>
            <person name="Shen G."/>
            <person name="Guo B."/>
            <person name="Wei J."/>
            <person name="Xu J."/>
            <person name="St-Pierre B."/>
            <person name="Chen S."/>
            <person name="Sun C."/>
        </authorList>
    </citation>
    <scope>NUCLEOTIDE SEQUENCE [LARGE SCALE GENOMIC DNA]</scope>
</reference>
<organism evidence="1 2">
    <name type="scientific">Catharanthus roseus</name>
    <name type="common">Madagascar periwinkle</name>
    <name type="synonym">Vinca rosea</name>
    <dbReference type="NCBI Taxonomy" id="4058"/>
    <lineage>
        <taxon>Eukaryota</taxon>
        <taxon>Viridiplantae</taxon>
        <taxon>Streptophyta</taxon>
        <taxon>Embryophyta</taxon>
        <taxon>Tracheophyta</taxon>
        <taxon>Spermatophyta</taxon>
        <taxon>Magnoliopsida</taxon>
        <taxon>eudicotyledons</taxon>
        <taxon>Gunneridae</taxon>
        <taxon>Pentapetalae</taxon>
        <taxon>asterids</taxon>
        <taxon>lamiids</taxon>
        <taxon>Gentianales</taxon>
        <taxon>Apocynaceae</taxon>
        <taxon>Rauvolfioideae</taxon>
        <taxon>Vinceae</taxon>
        <taxon>Catharanthinae</taxon>
        <taxon>Catharanthus</taxon>
    </lineage>
</organism>
<proteinExistence type="predicted"/>
<keyword evidence="2" id="KW-1185">Reference proteome</keyword>
<comment type="caution">
    <text evidence="1">The sequence shown here is derived from an EMBL/GenBank/DDBJ whole genome shotgun (WGS) entry which is preliminary data.</text>
</comment>
<protein>
    <submittedName>
        <fullName evidence="1">Uncharacterized protein</fullName>
    </submittedName>
</protein>